<evidence type="ECO:0008006" key="3">
    <source>
        <dbReference type="Google" id="ProtNLM"/>
    </source>
</evidence>
<sequence length="361" mass="40161">MDNPHDTPDKYVVSSSMFSIYNDDNLLEVLPSLPDGSVDLEDFYDWALTPCLQLFKDNAPEPEQKLIKLSLHDYYHPETFQYRLHAVADKLIPVVNPKASHFLPPGVTLDPSILHPSWPIYTDSEVFLDITKPSQALCPKPSIVVVQNSHDKRLKCFFKSYDDGAINRAVSEVENHRKLTKANLAPDMRVCRVQGVVKDDRGRVMGLLLNYIDCEYVTLTCAAYGDGRDALKHKWVEQVKETLAQLHGAGLVWGDAKPDNVLIGKSDGGNEDAENGDAEIGDAEIGDVEIGDAEDWNPENKDAWLVDFGGGYTQGFVDKEIAGTVEGDLQGLDNIIKYVFEGQEDGGEEKEKESLHQDILS</sequence>
<gene>
    <name evidence="1" type="ORF">LAWI1_G008439</name>
</gene>
<accession>A0A559MAS6</accession>
<keyword evidence="2" id="KW-1185">Reference proteome</keyword>
<dbReference type="SUPFAM" id="SSF56112">
    <property type="entry name" value="Protein kinase-like (PK-like)"/>
    <property type="match status" value="1"/>
</dbReference>
<name>A0A559MAS6_9HELO</name>
<comment type="caution">
    <text evidence="1">The sequence shown here is derived from an EMBL/GenBank/DDBJ whole genome shotgun (WGS) entry which is preliminary data.</text>
</comment>
<protein>
    <recommendedName>
        <fullName evidence="3">Protein kinase domain-containing protein</fullName>
    </recommendedName>
</protein>
<dbReference type="Gene3D" id="1.10.510.10">
    <property type="entry name" value="Transferase(Phosphotransferase) domain 1"/>
    <property type="match status" value="1"/>
</dbReference>
<organism evidence="1 2">
    <name type="scientific">Lachnellula willkommii</name>
    <dbReference type="NCBI Taxonomy" id="215461"/>
    <lineage>
        <taxon>Eukaryota</taxon>
        <taxon>Fungi</taxon>
        <taxon>Dikarya</taxon>
        <taxon>Ascomycota</taxon>
        <taxon>Pezizomycotina</taxon>
        <taxon>Leotiomycetes</taxon>
        <taxon>Helotiales</taxon>
        <taxon>Lachnaceae</taxon>
        <taxon>Lachnellula</taxon>
    </lineage>
</organism>
<dbReference type="InterPro" id="IPR011009">
    <property type="entry name" value="Kinase-like_dom_sf"/>
</dbReference>
<dbReference type="EMBL" id="QGML01000992">
    <property type="protein sequence ID" value="TVY90071.1"/>
    <property type="molecule type" value="Genomic_DNA"/>
</dbReference>
<evidence type="ECO:0000313" key="2">
    <source>
        <dbReference type="Proteomes" id="UP000315522"/>
    </source>
</evidence>
<reference evidence="1 2" key="1">
    <citation type="submission" date="2018-05" db="EMBL/GenBank/DDBJ databases">
        <title>Genome sequencing and assembly of the regulated plant pathogen Lachnellula willkommii and related sister species for the development of diagnostic species identification markers.</title>
        <authorList>
            <person name="Giroux E."/>
            <person name="Bilodeau G."/>
        </authorList>
    </citation>
    <scope>NUCLEOTIDE SEQUENCE [LARGE SCALE GENOMIC DNA]</scope>
    <source>
        <strain evidence="1 2">CBS 172.35</strain>
    </source>
</reference>
<dbReference type="AlphaFoldDB" id="A0A559MAS6"/>
<evidence type="ECO:0000313" key="1">
    <source>
        <dbReference type="EMBL" id="TVY90071.1"/>
    </source>
</evidence>
<dbReference type="Proteomes" id="UP000315522">
    <property type="component" value="Unassembled WGS sequence"/>
</dbReference>
<proteinExistence type="predicted"/>